<protein>
    <submittedName>
        <fullName evidence="4">Conserved plasma membrane protein</fullName>
    </submittedName>
</protein>
<keyword evidence="1" id="KW-1133">Transmembrane helix</keyword>
<keyword evidence="3" id="KW-1185">Reference proteome</keyword>
<organism evidence="4">
    <name type="scientific">Gongylonema pulchrum</name>
    <dbReference type="NCBI Taxonomy" id="637853"/>
    <lineage>
        <taxon>Eukaryota</taxon>
        <taxon>Metazoa</taxon>
        <taxon>Ecdysozoa</taxon>
        <taxon>Nematoda</taxon>
        <taxon>Chromadorea</taxon>
        <taxon>Rhabditida</taxon>
        <taxon>Spirurina</taxon>
        <taxon>Spiruromorpha</taxon>
        <taxon>Spiruroidea</taxon>
        <taxon>Gongylonematidae</taxon>
        <taxon>Gongylonema</taxon>
    </lineage>
</organism>
<keyword evidence="1" id="KW-0812">Transmembrane</keyword>
<proteinExistence type="predicted"/>
<feature type="transmembrane region" description="Helical" evidence="1">
    <location>
        <begin position="83"/>
        <end position="105"/>
    </location>
</feature>
<dbReference type="WBParaSite" id="GPUH_0000587701-mRNA-1">
    <property type="protein sequence ID" value="GPUH_0000587701-mRNA-1"/>
    <property type="gene ID" value="GPUH_0000587701"/>
</dbReference>
<dbReference type="AlphaFoldDB" id="A0A183DAX8"/>
<name>A0A183DAX8_9BILA</name>
<evidence type="ECO:0000313" key="3">
    <source>
        <dbReference type="Proteomes" id="UP000271098"/>
    </source>
</evidence>
<dbReference type="EMBL" id="UYRT01012955">
    <property type="protein sequence ID" value="VDK52502.1"/>
    <property type="molecule type" value="Genomic_DNA"/>
</dbReference>
<accession>A0A183DAX8</accession>
<reference evidence="2 3" key="2">
    <citation type="submission" date="2018-11" db="EMBL/GenBank/DDBJ databases">
        <authorList>
            <consortium name="Pathogen Informatics"/>
        </authorList>
    </citation>
    <scope>NUCLEOTIDE SEQUENCE [LARGE SCALE GENOMIC DNA]</scope>
</reference>
<evidence type="ECO:0000313" key="4">
    <source>
        <dbReference type="WBParaSite" id="GPUH_0000587701-mRNA-1"/>
    </source>
</evidence>
<dbReference type="Proteomes" id="UP000271098">
    <property type="component" value="Unassembled WGS sequence"/>
</dbReference>
<sequence>MQVLDDDCCKGERCRTALLATPSFSSSSSTSQAPVIAVNMQHSRVTGPGSYIRYHDADANEEESGQFFGSNYHLQINRHSINIALRVAAAFVLLCIAGCLTLQHLRINRLEYRIRRLEVTSTYSVQVCS</sequence>
<evidence type="ECO:0000256" key="1">
    <source>
        <dbReference type="SAM" id="Phobius"/>
    </source>
</evidence>
<reference evidence="4" key="1">
    <citation type="submission" date="2016-06" db="UniProtKB">
        <authorList>
            <consortium name="WormBaseParasite"/>
        </authorList>
    </citation>
    <scope>IDENTIFICATION</scope>
</reference>
<dbReference type="OrthoDB" id="5853800at2759"/>
<gene>
    <name evidence="2" type="ORF">GPUH_LOCUS5869</name>
</gene>
<evidence type="ECO:0000313" key="2">
    <source>
        <dbReference type="EMBL" id="VDK52502.1"/>
    </source>
</evidence>
<keyword evidence="1" id="KW-0472">Membrane</keyword>